<keyword evidence="2" id="KW-1133">Transmembrane helix</keyword>
<protein>
    <submittedName>
        <fullName evidence="4">Uncharacterized protein</fullName>
    </submittedName>
</protein>
<evidence type="ECO:0000256" key="1">
    <source>
        <dbReference type="SAM" id="MobiDB-lite"/>
    </source>
</evidence>
<feature type="compositionally biased region" description="Low complexity" evidence="1">
    <location>
        <begin position="417"/>
        <end position="429"/>
    </location>
</feature>
<feature type="chain" id="PRO_5043361948" evidence="3">
    <location>
        <begin position="20"/>
        <end position="429"/>
    </location>
</feature>
<keyword evidence="2" id="KW-0812">Transmembrane</keyword>
<comment type="caution">
    <text evidence="4">The sequence shown here is derived from an EMBL/GenBank/DDBJ whole genome shotgun (WGS) entry which is preliminary data.</text>
</comment>
<feature type="transmembrane region" description="Helical" evidence="2">
    <location>
        <begin position="233"/>
        <end position="258"/>
    </location>
</feature>
<keyword evidence="3" id="KW-0732">Signal</keyword>
<gene>
    <name evidence="4" type="ORF">QBC42DRAFT_184081</name>
</gene>
<reference evidence="4" key="2">
    <citation type="submission" date="2023-06" db="EMBL/GenBank/DDBJ databases">
        <authorList>
            <consortium name="Lawrence Berkeley National Laboratory"/>
            <person name="Mondo S.J."/>
            <person name="Hensen N."/>
            <person name="Bonometti L."/>
            <person name="Westerberg I."/>
            <person name="Brannstrom I.O."/>
            <person name="Guillou S."/>
            <person name="Cros-Aarteil S."/>
            <person name="Calhoun S."/>
            <person name="Haridas S."/>
            <person name="Kuo A."/>
            <person name="Pangilinan J."/>
            <person name="Riley R."/>
            <person name="Labutti K."/>
            <person name="Andreopoulos B."/>
            <person name="Lipzen A."/>
            <person name="Chen C."/>
            <person name="Yanf M."/>
            <person name="Daum C."/>
            <person name="Ng V."/>
            <person name="Clum A."/>
            <person name="Steindorff A."/>
            <person name="Ohm R."/>
            <person name="Martin F."/>
            <person name="Silar P."/>
            <person name="Natvig D."/>
            <person name="Lalanne C."/>
            <person name="Gautier V."/>
            <person name="Ament-Velasquez S.L."/>
            <person name="Kruys A."/>
            <person name="Hutchinson M.I."/>
            <person name="Powell A.J."/>
            <person name="Barry K."/>
            <person name="Miller A.N."/>
            <person name="Grigoriev I.V."/>
            <person name="Debuchy R."/>
            <person name="Gladieux P."/>
            <person name="Thoren M.H."/>
            <person name="Johannesson H."/>
        </authorList>
    </citation>
    <scope>NUCLEOTIDE SEQUENCE</scope>
    <source>
        <strain evidence="4">PSN324</strain>
    </source>
</reference>
<dbReference type="Proteomes" id="UP001321749">
    <property type="component" value="Unassembled WGS sequence"/>
</dbReference>
<feature type="compositionally biased region" description="Low complexity" evidence="1">
    <location>
        <begin position="364"/>
        <end position="376"/>
    </location>
</feature>
<organism evidence="4 5">
    <name type="scientific">Cladorrhinum samala</name>
    <dbReference type="NCBI Taxonomy" id="585594"/>
    <lineage>
        <taxon>Eukaryota</taxon>
        <taxon>Fungi</taxon>
        <taxon>Dikarya</taxon>
        <taxon>Ascomycota</taxon>
        <taxon>Pezizomycotina</taxon>
        <taxon>Sordariomycetes</taxon>
        <taxon>Sordariomycetidae</taxon>
        <taxon>Sordariales</taxon>
        <taxon>Podosporaceae</taxon>
        <taxon>Cladorrhinum</taxon>
    </lineage>
</organism>
<evidence type="ECO:0000256" key="3">
    <source>
        <dbReference type="SAM" id="SignalP"/>
    </source>
</evidence>
<feature type="signal peptide" evidence="3">
    <location>
        <begin position="1"/>
        <end position="19"/>
    </location>
</feature>
<keyword evidence="5" id="KW-1185">Reference proteome</keyword>
<name>A0AAV9HGE5_9PEZI</name>
<keyword evidence="2" id="KW-0472">Membrane</keyword>
<reference evidence="4" key="1">
    <citation type="journal article" date="2023" name="Mol. Phylogenet. Evol.">
        <title>Genome-scale phylogeny and comparative genomics of the fungal order Sordariales.</title>
        <authorList>
            <person name="Hensen N."/>
            <person name="Bonometti L."/>
            <person name="Westerberg I."/>
            <person name="Brannstrom I.O."/>
            <person name="Guillou S."/>
            <person name="Cros-Aarteil S."/>
            <person name="Calhoun S."/>
            <person name="Haridas S."/>
            <person name="Kuo A."/>
            <person name="Mondo S."/>
            <person name="Pangilinan J."/>
            <person name="Riley R."/>
            <person name="LaButti K."/>
            <person name="Andreopoulos B."/>
            <person name="Lipzen A."/>
            <person name="Chen C."/>
            <person name="Yan M."/>
            <person name="Daum C."/>
            <person name="Ng V."/>
            <person name="Clum A."/>
            <person name="Steindorff A."/>
            <person name="Ohm R.A."/>
            <person name="Martin F."/>
            <person name="Silar P."/>
            <person name="Natvig D.O."/>
            <person name="Lalanne C."/>
            <person name="Gautier V."/>
            <person name="Ament-Velasquez S.L."/>
            <person name="Kruys A."/>
            <person name="Hutchinson M.I."/>
            <person name="Powell A.J."/>
            <person name="Barry K."/>
            <person name="Miller A.N."/>
            <person name="Grigoriev I.V."/>
            <person name="Debuchy R."/>
            <person name="Gladieux P."/>
            <person name="Hiltunen Thoren M."/>
            <person name="Johannesson H."/>
        </authorList>
    </citation>
    <scope>NUCLEOTIDE SEQUENCE</scope>
    <source>
        <strain evidence="4">PSN324</strain>
    </source>
</reference>
<dbReference type="AlphaFoldDB" id="A0AAV9HGE5"/>
<feature type="region of interest" description="Disordered" evidence="1">
    <location>
        <begin position="356"/>
        <end position="429"/>
    </location>
</feature>
<sequence length="429" mass="47020">MAAMARLVLLLGLLQPVSALYWTVTSYYVYTTTTMAEPYGCTESCTATITLEHRANIVRGLPPSATPTSSDRREMIRENYEVVSLYYEPGSVPKTDLYDSHERETSTYMRQKYVVPVTYTAPASCPTPFTVATYTEVGVPSEVMPLLEPTLAVTDIGDGYALPQVTNFVDSNDLPPTDRLVAATTDWVYTAMIADCRNPTATGAAFYGTMGFKSDTGPYKHCNRYYRGCWGTATWVIVLAAVLPSIFLLGLVESFLWFRRLMTGKQALRFGTIIWCLSCFLLFFFTRIQPARSREDQEALRARWKGMGASRKLVLWLKWGFRHKYPVELLGDPSAGTAGGSSTSLVTVVVDEQDPPPVYKRVDTAPPGYGPAAGAKPGDDSDDGASGVDVERAAAPPAPPPAAHVAAHEMPTGHGRQQQQQQQQPGTQN</sequence>
<evidence type="ECO:0000313" key="5">
    <source>
        <dbReference type="Proteomes" id="UP001321749"/>
    </source>
</evidence>
<accession>A0AAV9HGE5</accession>
<dbReference type="EMBL" id="MU865044">
    <property type="protein sequence ID" value="KAK4459150.1"/>
    <property type="molecule type" value="Genomic_DNA"/>
</dbReference>
<proteinExistence type="predicted"/>
<evidence type="ECO:0000313" key="4">
    <source>
        <dbReference type="EMBL" id="KAK4459150.1"/>
    </source>
</evidence>
<feature type="transmembrane region" description="Helical" evidence="2">
    <location>
        <begin position="270"/>
        <end position="288"/>
    </location>
</feature>
<evidence type="ECO:0000256" key="2">
    <source>
        <dbReference type="SAM" id="Phobius"/>
    </source>
</evidence>